<evidence type="ECO:0000313" key="3">
    <source>
        <dbReference type="Proteomes" id="UP001596442"/>
    </source>
</evidence>
<protein>
    <submittedName>
        <fullName evidence="2">Uncharacterized protein</fullName>
    </submittedName>
</protein>
<keyword evidence="3" id="KW-1185">Reference proteome</keyword>
<dbReference type="AlphaFoldDB" id="A0ABD5S9H8"/>
<comment type="caution">
    <text evidence="2">The sequence shown here is derived from an EMBL/GenBank/DDBJ whole genome shotgun (WGS) entry which is preliminary data.</text>
</comment>
<evidence type="ECO:0000256" key="1">
    <source>
        <dbReference type="SAM" id="MobiDB-lite"/>
    </source>
</evidence>
<dbReference type="RefSeq" id="WP_379780585.1">
    <property type="nucleotide sequence ID" value="NZ_JBHSWW010000070.1"/>
</dbReference>
<name>A0ABD5S9H8_9EURY</name>
<gene>
    <name evidence="2" type="ORF">ACFQEU_06860</name>
</gene>
<dbReference type="Pfam" id="PF24019">
    <property type="entry name" value="DUF7332"/>
    <property type="match status" value="1"/>
</dbReference>
<accession>A0ABD5S9H8</accession>
<dbReference type="Proteomes" id="UP001596442">
    <property type="component" value="Unassembled WGS sequence"/>
</dbReference>
<sequence>MANRGSDTGGAATARGASMARGASGTGRSRRVESAALVVRVVSVALAMLLLTTPAAGVAGGEIAGGNTEIAGGNAGDVASEVHDADDSADRDAPLTRCFVGDGYPLSIGNGSATIEAAVHLSVLTDPAAGDEFGIELAGTMDHEPIVTLAAGVRFDAPGLLATGVNPFAAFDLLYTYELRLPMFDGVVDDSAYREDRPPVGSAAGTVPC</sequence>
<organism evidence="2 3">
    <name type="scientific">Halorubrum tibetense</name>
    <dbReference type="NCBI Taxonomy" id="175631"/>
    <lineage>
        <taxon>Archaea</taxon>
        <taxon>Methanobacteriati</taxon>
        <taxon>Methanobacteriota</taxon>
        <taxon>Stenosarchaea group</taxon>
        <taxon>Halobacteria</taxon>
        <taxon>Halobacteriales</taxon>
        <taxon>Haloferacaceae</taxon>
        <taxon>Halorubrum</taxon>
    </lineage>
</organism>
<evidence type="ECO:0000313" key="2">
    <source>
        <dbReference type="EMBL" id="MFC6753187.1"/>
    </source>
</evidence>
<feature type="region of interest" description="Disordered" evidence="1">
    <location>
        <begin position="1"/>
        <end position="26"/>
    </location>
</feature>
<dbReference type="InterPro" id="IPR055756">
    <property type="entry name" value="DUF7332"/>
</dbReference>
<dbReference type="EMBL" id="JBHSWW010000070">
    <property type="protein sequence ID" value="MFC6753187.1"/>
    <property type="molecule type" value="Genomic_DNA"/>
</dbReference>
<reference evidence="2 3" key="1">
    <citation type="journal article" date="2019" name="Int. J. Syst. Evol. Microbiol.">
        <title>The Global Catalogue of Microorganisms (GCM) 10K type strain sequencing project: providing services to taxonomists for standard genome sequencing and annotation.</title>
        <authorList>
            <consortium name="The Broad Institute Genomics Platform"/>
            <consortium name="The Broad Institute Genome Sequencing Center for Infectious Disease"/>
            <person name="Wu L."/>
            <person name="Ma J."/>
        </authorList>
    </citation>
    <scope>NUCLEOTIDE SEQUENCE [LARGE SCALE GENOMIC DNA]</scope>
    <source>
        <strain evidence="2 3">CGMCC 1.3239</strain>
    </source>
</reference>
<proteinExistence type="predicted"/>